<accession>A0AAE0CNV2</accession>
<keyword evidence="9" id="KW-1185">Reference proteome</keyword>
<evidence type="ECO:0000256" key="6">
    <source>
        <dbReference type="ARBA" id="ARBA00023136"/>
    </source>
</evidence>
<dbReference type="AlphaFoldDB" id="A0AAE0CNV2"/>
<protein>
    <submittedName>
        <fullName evidence="8">Uncharacterized protein</fullName>
    </submittedName>
</protein>
<comment type="subcellular location">
    <subcellularLocation>
        <location evidence="1">Endomembrane system</location>
    </subcellularLocation>
</comment>
<organism evidence="8 9">
    <name type="scientific">Dipteronia dyeriana</name>
    <dbReference type="NCBI Taxonomy" id="168575"/>
    <lineage>
        <taxon>Eukaryota</taxon>
        <taxon>Viridiplantae</taxon>
        <taxon>Streptophyta</taxon>
        <taxon>Embryophyta</taxon>
        <taxon>Tracheophyta</taxon>
        <taxon>Spermatophyta</taxon>
        <taxon>Magnoliopsida</taxon>
        <taxon>eudicotyledons</taxon>
        <taxon>Gunneridae</taxon>
        <taxon>Pentapetalae</taxon>
        <taxon>rosids</taxon>
        <taxon>malvids</taxon>
        <taxon>Sapindales</taxon>
        <taxon>Sapindaceae</taxon>
        <taxon>Hippocastanoideae</taxon>
        <taxon>Acereae</taxon>
        <taxon>Dipteronia</taxon>
    </lineage>
</organism>
<dbReference type="PANTHER" id="PTHR13301">
    <property type="entry name" value="X-BOX TRANSCRIPTION FACTOR-RELATED"/>
    <property type="match status" value="1"/>
</dbReference>
<evidence type="ECO:0000313" key="9">
    <source>
        <dbReference type="Proteomes" id="UP001280121"/>
    </source>
</evidence>
<comment type="caution">
    <text evidence="8">The sequence shown here is derived from an EMBL/GenBank/DDBJ whole genome shotgun (WGS) entry which is preliminary data.</text>
</comment>
<dbReference type="Pfam" id="PF03552">
    <property type="entry name" value="Cellulose_synt"/>
    <property type="match status" value="1"/>
</dbReference>
<name>A0AAE0CNV2_9ROSI</name>
<reference evidence="8" key="1">
    <citation type="journal article" date="2023" name="Plant J.">
        <title>Genome sequences and population genomics provide insights into the demographic history, inbreeding, and mutation load of two 'living fossil' tree species of Dipteronia.</title>
        <authorList>
            <person name="Feng Y."/>
            <person name="Comes H.P."/>
            <person name="Chen J."/>
            <person name="Zhu S."/>
            <person name="Lu R."/>
            <person name="Zhang X."/>
            <person name="Li P."/>
            <person name="Qiu J."/>
            <person name="Olsen K.M."/>
            <person name="Qiu Y."/>
        </authorList>
    </citation>
    <scope>NUCLEOTIDE SEQUENCE</scope>
    <source>
        <strain evidence="8">KIB01</strain>
    </source>
</reference>
<keyword evidence="2" id="KW-0328">Glycosyltransferase</keyword>
<evidence type="ECO:0000256" key="5">
    <source>
        <dbReference type="ARBA" id="ARBA00022989"/>
    </source>
</evidence>
<dbReference type="GO" id="GO:0016020">
    <property type="term" value="C:membrane"/>
    <property type="evidence" value="ECO:0007669"/>
    <property type="project" value="InterPro"/>
</dbReference>
<dbReference type="GO" id="GO:0016760">
    <property type="term" value="F:cellulose synthase (UDP-forming) activity"/>
    <property type="evidence" value="ECO:0007669"/>
    <property type="project" value="InterPro"/>
</dbReference>
<dbReference type="GO" id="GO:0012505">
    <property type="term" value="C:endomembrane system"/>
    <property type="evidence" value="ECO:0007669"/>
    <property type="project" value="UniProtKB-SubCell"/>
</dbReference>
<evidence type="ECO:0000256" key="7">
    <source>
        <dbReference type="ARBA" id="ARBA00023316"/>
    </source>
</evidence>
<dbReference type="Proteomes" id="UP001280121">
    <property type="component" value="Unassembled WGS sequence"/>
</dbReference>
<evidence type="ECO:0000256" key="1">
    <source>
        <dbReference type="ARBA" id="ARBA00004308"/>
    </source>
</evidence>
<evidence type="ECO:0000256" key="4">
    <source>
        <dbReference type="ARBA" id="ARBA00022692"/>
    </source>
</evidence>
<keyword evidence="4" id="KW-0812">Transmembrane</keyword>
<dbReference type="EMBL" id="JANJYI010000003">
    <property type="protein sequence ID" value="KAK2657954.1"/>
    <property type="molecule type" value="Genomic_DNA"/>
</dbReference>
<keyword evidence="6" id="KW-0472">Membrane</keyword>
<keyword evidence="7" id="KW-0961">Cell wall biogenesis/degradation</keyword>
<keyword evidence="3" id="KW-0808">Transferase</keyword>
<evidence type="ECO:0000256" key="2">
    <source>
        <dbReference type="ARBA" id="ARBA00022676"/>
    </source>
</evidence>
<evidence type="ECO:0000256" key="3">
    <source>
        <dbReference type="ARBA" id="ARBA00022679"/>
    </source>
</evidence>
<evidence type="ECO:0000313" key="8">
    <source>
        <dbReference type="EMBL" id="KAK2657954.1"/>
    </source>
</evidence>
<gene>
    <name evidence="8" type="ORF">Ddye_011006</name>
</gene>
<keyword evidence="5" id="KW-1133">Transmembrane helix</keyword>
<dbReference type="InterPro" id="IPR005150">
    <property type="entry name" value="Cellulose_synth"/>
</dbReference>
<dbReference type="GO" id="GO:0071555">
    <property type="term" value="P:cell wall organization"/>
    <property type="evidence" value="ECO:0007669"/>
    <property type="project" value="UniProtKB-KW"/>
</dbReference>
<proteinExistence type="predicted"/>
<dbReference type="GO" id="GO:0030244">
    <property type="term" value="P:cellulose biosynthetic process"/>
    <property type="evidence" value="ECO:0007669"/>
    <property type="project" value="InterPro"/>
</dbReference>
<sequence length="134" mass="14960">MMDRGGDRICYVQFPQRFQGIDPSDRYANHNTVFFDVNMRALDGIQGPMNIGTGCLFCRTALYGFDPPRLKERTGCVSCFFGHLKNIVTKVAPEEDQLLHIPNMYGNSSTLIDSIQLAAFQGLPLAYHPSVKNG</sequence>